<feature type="domain" description="AP2/ERF" evidence="6">
    <location>
        <begin position="77"/>
        <end position="141"/>
    </location>
</feature>
<evidence type="ECO:0000256" key="3">
    <source>
        <dbReference type="ARBA" id="ARBA00023125"/>
    </source>
</evidence>
<dbReference type="GO" id="GO:0003677">
    <property type="term" value="F:DNA binding"/>
    <property type="evidence" value="ECO:0007669"/>
    <property type="project" value="UniProtKB-KW"/>
</dbReference>
<gene>
    <name evidence="7" type="ORF">PGLA2088_LOCUS43998</name>
</gene>
<keyword evidence="4" id="KW-0804">Transcription</keyword>
<name>A0A813LIT8_POLGL</name>
<evidence type="ECO:0000259" key="6">
    <source>
        <dbReference type="PROSITE" id="PS51032"/>
    </source>
</evidence>
<dbReference type="GO" id="GO:0003700">
    <property type="term" value="F:DNA-binding transcription factor activity"/>
    <property type="evidence" value="ECO:0007669"/>
    <property type="project" value="InterPro"/>
</dbReference>
<keyword evidence="2" id="KW-0805">Transcription regulation</keyword>
<comment type="caution">
    <text evidence="7">The sequence shown here is derived from an EMBL/GenBank/DDBJ whole genome shotgun (WGS) entry which is preliminary data.</text>
</comment>
<keyword evidence="5" id="KW-0539">Nucleus</keyword>
<organism evidence="7 8">
    <name type="scientific">Polarella glacialis</name>
    <name type="common">Dinoflagellate</name>
    <dbReference type="NCBI Taxonomy" id="89957"/>
    <lineage>
        <taxon>Eukaryota</taxon>
        <taxon>Sar</taxon>
        <taxon>Alveolata</taxon>
        <taxon>Dinophyceae</taxon>
        <taxon>Suessiales</taxon>
        <taxon>Suessiaceae</taxon>
        <taxon>Polarella</taxon>
    </lineage>
</organism>
<protein>
    <recommendedName>
        <fullName evidence="6">AP2/ERF domain-containing protein</fullName>
    </recommendedName>
</protein>
<dbReference type="GO" id="GO:0005634">
    <property type="term" value="C:nucleus"/>
    <property type="evidence" value="ECO:0007669"/>
    <property type="project" value="UniProtKB-SubCell"/>
</dbReference>
<dbReference type="InterPro" id="IPR016177">
    <property type="entry name" value="DNA-bd_dom_sf"/>
</dbReference>
<reference evidence="7" key="1">
    <citation type="submission" date="2021-02" db="EMBL/GenBank/DDBJ databases">
        <authorList>
            <person name="Dougan E. K."/>
            <person name="Rhodes N."/>
            <person name="Thang M."/>
            <person name="Chan C."/>
        </authorList>
    </citation>
    <scope>NUCLEOTIDE SEQUENCE</scope>
</reference>
<dbReference type="AlphaFoldDB" id="A0A813LIT8"/>
<evidence type="ECO:0000313" key="8">
    <source>
        <dbReference type="Proteomes" id="UP000626109"/>
    </source>
</evidence>
<dbReference type="EMBL" id="CAJNNW010035003">
    <property type="protein sequence ID" value="CAE8725147.1"/>
    <property type="molecule type" value="Genomic_DNA"/>
</dbReference>
<dbReference type="InterPro" id="IPR036955">
    <property type="entry name" value="AP2/ERF_dom_sf"/>
</dbReference>
<dbReference type="PROSITE" id="PS51032">
    <property type="entry name" value="AP2_ERF"/>
    <property type="match status" value="2"/>
</dbReference>
<dbReference type="SMART" id="SM00380">
    <property type="entry name" value="AP2"/>
    <property type="match status" value="2"/>
</dbReference>
<evidence type="ECO:0000256" key="4">
    <source>
        <dbReference type="ARBA" id="ARBA00023163"/>
    </source>
</evidence>
<sequence length="441" mass="48625">MANKWQVLVADPARQTRMGLGVFENELDAAAAYDCGVLLLHGVGAKTNFDSDRYRPHDFEAMQALIDQRRARQFSSQYNGVVRQASNGKFLARVALHDGTGMQAHIGSFDDTVLAAQAHDSALRNIVGLPRSTLLRFLNFKHDSDYFNLDTWEQEPVFARKTSLFIGVYKCKPDKFRSIVGLRQVAYCDSELEAAQRFDTASMLIGGPTNFLPQLYKQAPASHGNEITRDEQAFLSCHNMIPNSEGYNANRPRHTTPSLSACLTLAACATRQRSKEEKRSLLDKFAQAAAKGDAQELSALRSPLEKQLQSRARPSASDWQFQPDQELVLLPWPGRGQGWLSQDSDKVDNSGSPSETNHVQLVIARDLPSKLIAPILATVLTQQIGAPAAASKPPPAQLLRDLSQVMQVIGGPHCKLKVGKCWPLAFFEGGKEAASRSDRNI</sequence>
<dbReference type="InterPro" id="IPR001471">
    <property type="entry name" value="AP2/ERF_dom"/>
</dbReference>
<accession>A0A813LIT8</accession>
<dbReference type="PANTHER" id="PTHR31677:SF157">
    <property type="entry name" value="AP2_ERF DOMAIN-CONTAINING PROTEIN"/>
    <property type="match status" value="1"/>
</dbReference>
<dbReference type="Gene3D" id="3.30.730.10">
    <property type="entry name" value="AP2/ERF domain"/>
    <property type="match status" value="2"/>
</dbReference>
<comment type="subcellular location">
    <subcellularLocation>
        <location evidence="1">Nucleus</location>
    </subcellularLocation>
</comment>
<evidence type="ECO:0000256" key="1">
    <source>
        <dbReference type="ARBA" id="ARBA00004123"/>
    </source>
</evidence>
<evidence type="ECO:0000313" key="7">
    <source>
        <dbReference type="EMBL" id="CAE8725147.1"/>
    </source>
</evidence>
<keyword evidence="3" id="KW-0238">DNA-binding</keyword>
<proteinExistence type="predicted"/>
<dbReference type="SUPFAM" id="SSF54171">
    <property type="entry name" value="DNA-binding domain"/>
    <property type="match status" value="2"/>
</dbReference>
<evidence type="ECO:0000256" key="5">
    <source>
        <dbReference type="ARBA" id="ARBA00023242"/>
    </source>
</evidence>
<feature type="domain" description="AP2/ERF" evidence="6">
    <location>
        <begin position="1"/>
        <end position="50"/>
    </location>
</feature>
<dbReference type="Proteomes" id="UP000626109">
    <property type="component" value="Unassembled WGS sequence"/>
</dbReference>
<dbReference type="PANTHER" id="PTHR31677">
    <property type="entry name" value="AP2 DOMAIN CLASS TRANSCRIPTION FACTOR"/>
    <property type="match status" value="1"/>
</dbReference>
<evidence type="ECO:0000256" key="2">
    <source>
        <dbReference type="ARBA" id="ARBA00023015"/>
    </source>
</evidence>